<name>A0A0G4HGG7_9ALVE</name>
<dbReference type="EMBL" id="CDMZ01002596">
    <property type="protein sequence ID" value="CEM43036.1"/>
    <property type="molecule type" value="Genomic_DNA"/>
</dbReference>
<gene>
    <name evidence="3" type="ORF">Cvel_27226</name>
</gene>
<accession>A0A0G4HGG7</accession>
<sequence>MCGDLTIQQQWLPPAQTCGKRGELWTGGRPTPGQQQPATRPEEVTQTLKRQLRTSQQMGEARDAETVQRPPLPEDLEDSCSELSDDFPPEDNEDFALSCVNAQGVGDRLRMDVFSALLEKSNVLVVLESHLTHGRMDTATHYGLNFPHYYSSREDPTPHVGEVTFFISKTLSPQELPTSTHLGPLCAAVRMSVPNLEKKEGTLQTVHLVGAYIPPTTSLRYSSSSTTPIWEAIEAYLLQVPKGEFRILCGDFNAHIRTETPKIAFPRPDVAAMPVKRRATTFLPLHRQSRDLRPVNTAGKQLMETASTLHLALLNGTYIPQAWRAVKEGDQNLRSETPSLSTAALPPDLEKVLPLLWSAIWSPDPSLQEFTYFRKRGVSGVDYALIDSDLLPFLKSFTIRRDREVGPDHTILRWTLHKPAKRTESLSSQLTRVAPAAELNHPTTPENRPPTNHPLETQTL</sequence>
<dbReference type="InterPro" id="IPR036691">
    <property type="entry name" value="Endo/exonu/phosph_ase_sf"/>
</dbReference>
<dbReference type="GO" id="GO:0003824">
    <property type="term" value="F:catalytic activity"/>
    <property type="evidence" value="ECO:0007669"/>
    <property type="project" value="InterPro"/>
</dbReference>
<dbReference type="AlphaFoldDB" id="A0A0G4HGG7"/>
<evidence type="ECO:0000259" key="2">
    <source>
        <dbReference type="Pfam" id="PF03372"/>
    </source>
</evidence>
<proteinExistence type="predicted"/>
<feature type="region of interest" description="Disordered" evidence="1">
    <location>
        <begin position="437"/>
        <end position="460"/>
    </location>
</feature>
<feature type="region of interest" description="Disordered" evidence="1">
    <location>
        <begin position="16"/>
        <end position="85"/>
    </location>
</feature>
<feature type="compositionally biased region" description="Acidic residues" evidence="1">
    <location>
        <begin position="74"/>
        <end position="85"/>
    </location>
</feature>
<feature type="domain" description="Endonuclease/exonuclease/phosphatase" evidence="2">
    <location>
        <begin position="101"/>
        <end position="257"/>
    </location>
</feature>
<reference evidence="3" key="1">
    <citation type="submission" date="2014-11" db="EMBL/GenBank/DDBJ databases">
        <authorList>
            <person name="Otto D Thomas"/>
            <person name="Naeem Raeece"/>
        </authorList>
    </citation>
    <scope>NUCLEOTIDE SEQUENCE</scope>
</reference>
<dbReference type="SUPFAM" id="SSF56219">
    <property type="entry name" value="DNase I-like"/>
    <property type="match status" value="1"/>
</dbReference>
<dbReference type="Pfam" id="PF03372">
    <property type="entry name" value="Exo_endo_phos"/>
    <property type="match status" value="1"/>
</dbReference>
<organism evidence="3">
    <name type="scientific">Chromera velia CCMP2878</name>
    <dbReference type="NCBI Taxonomy" id="1169474"/>
    <lineage>
        <taxon>Eukaryota</taxon>
        <taxon>Sar</taxon>
        <taxon>Alveolata</taxon>
        <taxon>Colpodellida</taxon>
        <taxon>Chromeraceae</taxon>
        <taxon>Chromera</taxon>
    </lineage>
</organism>
<protein>
    <recommendedName>
        <fullName evidence="2">Endonuclease/exonuclease/phosphatase domain-containing protein</fullName>
    </recommendedName>
</protein>
<dbReference type="InterPro" id="IPR005135">
    <property type="entry name" value="Endo/exonuclease/phosphatase"/>
</dbReference>
<dbReference type="VEuPathDB" id="CryptoDB:Cvel_27226"/>
<feature type="compositionally biased region" description="Polar residues" evidence="1">
    <location>
        <begin position="32"/>
        <end position="58"/>
    </location>
</feature>
<dbReference type="Gene3D" id="3.60.10.10">
    <property type="entry name" value="Endonuclease/exonuclease/phosphatase"/>
    <property type="match status" value="1"/>
</dbReference>
<evidence type="ECO:0000313" key="3">
    <source>
        <dbReference type="EMBL" id="CEM43036.1"/>
    </source>
</evidence>
<evidence type="ECO:0000256" key="1">
    <source>
        <dbReference type="SAM" id="MobiDB-lite"/>
    </source>
</evidence>
<dbReference type="PhylomeDB" id="A0A0G4HGG7"/>